<reference evidence="2" key="4">
    <citation type="submission" date="2019-03" db="UniProtKB">
        <authorList>
            <consortium name="EnsemblPlants"/>
        </authorList>
    </citation>
    <scope>IDENTIFICATION</scope>
</reference>
<organism evidence="2 3">
    <name type="scientific">Aegilops tauschii subsp. strangulata</name>
    <name type="common">Goatgrass</name>
    <dbReference type="NCBI Taxonomy" id="200361"/>
    <lineage>
        <taxon>Eukaryota</taxon>
        <taxon>Viridiplantae</taxon>
        <taxon>Streptophyta</taxon>
        <taxon>Embryophyta</taxon>
        <taxon>Tracheophyta</taxon>
        <taxon>Spermatophyta</taxon>
        <taxon>Magnoliopsida</taxon>
        <taxon>Liliopsida</taxon>
        <taxon>Poales</taxon>
        <taxon>Poaceae</taxon>
        <taxon>BOP clade</taxon>
        <taxon>Pooideae</taxon>
        <taxon>Triticodae</taxon>
        <taxon>Triticeae</taxon>
        <taxon>Triticinae</taxon>
        <taxon>Aegilops</taxon>
    </lineage>
</organism>
<accession>A0A453J9E4</accession>
<reference evidence="3" key="2">
    <citation type="journal article" date="2017" name="Nat. Plants">
        <title>The Aegilops tauschii genome reveals multiple impacts of transposons.</title>
        <authorList>
            <person name="Zhao G."/>
            <person name="Zou C."/>
            <person name="Li K."/>
            <person name="Wang K."/>
            <person name="Li T."/>
            <person name="Gao L."/>
            <person name="Zhang X."/>
            <person name="Wang H."/>
            <person name="Yang Z."/>
            <person name="Liu X."/>
            <person name="Jiang W."/>
            <person name="Mao L."/>
            <person name="Kong X."/>
            <person name="Jiao Y."/>
            <person name="Jia J."/>
        </authorList>
    </citation>
    <scope>NUCLEOTIDE SEQUENCE [LARGE SCALE GENOMIC DNA]</scope>
    <source>
        <strain evidence="3">cv. AL8/78</strain>
    </source>
</reference>
<dbReference type="SMART" id="SM00256">
    <property type="entry name" value="FBOX"/>
    <property type="match status" value="1"/>
</dbReference>
<reference evidence="2" key="5">
    <citation type="journal article" date="2021" name="G3 (Bethesda)">
        <title>Aegilops tauschii genome assembly Aet v5.0 features greater sequence contiguity and improved annotation.</title>
        <authorList>
            <person name="Wang L."/>
            <person name="Zhu T."/>
            <person name="Rodriguez J.C."/>
            <person name="Deal K.R."/>
            <person name="Dubcovsky J."/>
            <person name="McGuire P.E."/>
            <person name="Lux T."/>
            <person name="Spannagl M."/>
            <person name="Mayer K.F.X."/>
            <person name="Baldrich P."/>
            <person name="Meyers B.C."/>
            <person name="Huo N."/>
            <person name="Gu Y.Q."/>
            <person name="Zhou H."/>
            <person name="Devos K.M."/>
            <person name="Bennetzen J.L."/>
            <person name="Unver T."/>
            <person name="Budak H."/>
            <person name="Gulick P.J."/>
            <person name="Galiba G."/>
            <person name="Kalapos B."/>
            <person name="Nelson D.R."/>
            <person name="Li P."/>
            <person name="You F.M."/>
            <person name="Luo M.C."/>
            <person name="Dvorak J."/>
        </authorList>
    </citation>
    <scope>NUCLEOTIDE SEQUENCE [LARGE SCALE GENOMIC DNA]</scope>
    <source>
        <strain evidence="2">cv. AL8/78</strain>
    </source>
</reference>
<dbReference type="Pfam" id="PF12937">
    <property type="entry name" value="F-box-like"/>
    <property type="match status" value="1"/>
</dbReference>
<evidence type="ECO:0000259" key="1">
    <source>
        <dbReference type="SMART" id="SM00256"/>
    </source>
</evidence>
<reference evidence="3" key="1">
    <citation type="journal article" date="2014" name="Science">
        <title>Ancient hybridizations among the ancestral genomes of bread wheat.</title>
        <authorList>
            <consortium name="International Wheat Genome Sequencing Consortium,"/>
            <person name="Marcussen T."/>
            <person name="Sandve S.R."/>
            <person name="Heier L."/>
            <person name="Spannagl M."/>
            <person name="Pfeifer M."/>
            <person name="Jakobsen K.S."/>
            <person name="Wulff B.B."/>
            <person name="Steuernagel B."/>
            <person name="Mayer K.F."/>
            <person name="Olsen O.A."/>
        </authorList>
    </citation>
    <scope>NUCLEOTIDE SEQUENCE [LARGE SCALE GENOMIC DNA]</scope>
    <source>
        <strain evidence="3">cv. AL8/78</strain>
    </source>
</reference>
<dbReference type="InterPro" id="IPR050796">
    <property type="entry name" value="SCF_F-box_component"/>
</dbReference>
<keyword evidence="3" id="KW-1185">Reference proteome</keyword>
<feature type="domain" description="F-box" evidence="1">
    <location>
        <begin position="12"/>
        <end position="53"/>
    </location>
</feature>
<protein>
    <recommendedName>
        <fullName evidence="1">F-box domain-containing protein</fullName>
    </recommendedName>
</protein>
<dbReference type="AlphaFoldDB" id="A0A453J9E4"/>
<dbReference type="Gene3D" id="1.20.1280.50">
    <property type="match status" value="1"/>
</dbReference>
<dbReference type="InterPro" id="IPR001810">
    <property type="entry name" value="F-box_dom"/>
</dbReference>
<proteinExistence type="predicted"/>
<dbReference type="InterPro" id="IPR036047">
    <property type="entry name" value="F-box-like_dom_sf"/>
</dbReference>
<name>A0A453J9E4_AEGTS</name>
<dbReference type="Proteomes" id="UP000015105">
    <property type="component" value="Chromosome 4D"/>
</dbReference>
<reference evidence="2" key="3">
    <citation type="journal article" date="2017" name="Nature">
        <title>Genome sequence of the progenitor of the wheat D genome Aegilops tauschii.</title>
        <authorList>
            <person name="Luo M.C."/>
            <person name="Gu Y.Q."/>
            <person name="Puiu D."/>
            <person name="Wang H."/>
            <person name="Twardziok S.O."/>
            <person name="Deal K.R."/>
            <person name="Huo N."/>
            <person name="Zhu T."/>
            <person name="Wang L."/>
            <person name="Wang Y."/>
            <person name="McGuire P.E."/>
            <person name="Liu S."/>
            <person name="Long H."/>
            <person name="Ramasamy R.K."/>
            <person name="Rodriguez J.C."/>
            <person name="Van S.L."/>
            <person name="Yuan L."/>
            <person name="Wang Z."/>
            <person name="Xia Z."/>
            <person name="Xiao L."/>
            <person name="Anderson O.D."/>
            <person name="Ouyang S."/>
            <person name="Liang Y."/>
            <person name="Zimin A.V."/>
            <person name="Pertea G."/>
            <person name="Qi P."/>
            <person name="Bennetzen J.L."/>
            <person name="Dai X."/>
            <person name="Dawson M.W."/>
            <person name="Muller H.G."/>
            <person name="Kugler K."/>
            <person name="Rivarola-Duarte L."/>
            <person name="Spannagl M."/>
            <person name="Mayer K.F.X."/>
            <person name="Lu F.H."/>
            <person name="Bevan M.W."/>
            <person name="Leroy P."/>
            <person name="Li P."/>
            <person name="You F.M."/>
            <person name="Sun Q."/>
            <person name="Liu Z."/>
            <person name="Lyons E."/>
            <person name="Wicker T."/>
            <person name="Salzberg S.L."/>
            <person name="Devos K.M."/>
            <person name="Dvorak J."/>
        </authorList>
    </citation>
    <scope>NUCLEOTIDE SEQUENCE [LARGE SCALE GENOMIC DNA]</scope>
    <source>
        <strain evidence="2">cv. AL8/78</strain>
    </source>
</reference>
<dbReference type="Gramene" id="AET4Gv20843900.1">
    <property type="protein sequence ID" value="AET4Gv20843900.1"/>
    <property type="gene ID" value="AET4Gv20843900"/>
</dbReference>
<evidence type="ECO:0000313" key="3">
    <source>
        <dbReference type="Proteomes" id="UP000015105"/>
    </source>
</evidence>
<dbReference type="SUPFAM" id="SSF81383">
    <property type="entry name" value="F-box domain"/>
    <property type="match status" value="1"/>
</dbReference>
<dbReference type="PANTHER" id="PTHR31672:SF13">
    <property type="entry name" value="F-BOX PROTEIN CPR30-LIKE"/>
    <property type="match status" value="1"/>
</dbReference>
<sequence>TKMEMEMQTPYLPPEIVVSLILPRLPVRSLLRFRCVCQAWQSAIDDDDYCPREHLRLQSHVQ</sequence>
<dbReference type="PANTHER" id="PTHR31672">
    <property type="entry name" value="BNACNNG10540D PROTEIN"/>
    <property type="match status" value="1"/>
</dbReference>
<dbReference type="EnsemblPlants" id="AET4Gv20843900.1">
    <property type="protein sequence ID" value="AET4Gv20843900.1"/>
    <property type="gene ID" value="AET4Gv20843900"/>
</dbReference>
<evidence type="ECO:0000313" key="2">
    <source>
        <dbReference type="EnsemblPlants" id="AET4Gv20843900.1"/>
    </source>
</evidence>